<dbReference type="AlphaFoldDB" id="A0AAV5KU14"/>
<comment type="caution">
    <text evidence="1">The sequence shown here is derived from an EMBL/GenBank/DDBJ whole genome shotgun (WGS) entry which is preliminary data.</text>
</comment>
<keyword evidence="2" id="KW-1185">Reference proteome</keyword>
<proteinExistence type="predicted"/>
<protein>
    <submittedName>
        <fullName evidence="1">Uncharacterized protein</fullName>
    </submittedName>
</protein>
<accession>A0AAV5KU14</accession>
<evidence type="ECO:0000313" key="2">
    <source>
        <dbReference type="Proteomes" id="UP001054252"/>
    </source>
</evidence>
<evidence type="ECO:0000313" key="1">
    <source>
        <dbReference type="EMBL" id="GKV28066.1"/>
    </source>
</evidence>
<sequence>MEAPQRALRWSSSWCSRSPIVLLLPSRKEVTFGLEQSKIKGGQIGWLSEFSYK</sequence>
<reference evidence="1 2" key="1">
    <citation type="journal article" date="2021" name="Commun. Biol.">
        <title>The genome of Shorea leprosula (Dipterocarpaceae) highlights the ecological relevance of drought in aseasonal tropical rainforests.</title>
        <authorList>
            <person name="Ng K.K.S."/>
            <person name="Kobayashi M.J."/>
            <person name="Fawcett J.A."/>
            <person name="Hatakeyama M."/>
            <person name="Paape T."/>
            <person name="Ng C.H."/>
            <person name="Ang C.C."/>
            <person name="Tnah L.H."/>
            <person name="Lee C.T."/>
            <person name="Nishiyama T."/>
            <person name="Sese J."/>
            <person name="O'Brien M.J."/>
            <person name="Copetti D."/>
            <person name="Mohd Noor M.I."/>
            <person name="Ong R.C."/>
            <person name="Putra M."/>
            <person name="Sireger I.Z."/>
            <person name="Indrioko S."/>
            <person name="Kosugi Y."/>
            <person name="Izuno A."/>
            <person name="Isagi Y."/>
            <person name="Lee S.L."/>
            <person name="Shimizu K.K."/>
        </authorList>
    </citation>
    <scope>NUCLEOTIDE SEQUENCE [LARGE SCALE GENOMIC DNA]</scope>
    <source>
        <strain evidence="1">214</strain>
    </source>
</reference>
<organism evidence="1 2">
    <name type="scientific">Rubroshorea leprosula</name>
    <dbReference type="NCBI Taxonomy" id="152421"/>
    <lineage>
        <taxon>Eukaryota</taxon>
        <taxon>Viridiplantae</taxon>
        <taxon>Streptophyta</taxon>
        <taxon>Embryophyta</taxon>
        <taxon>Tracheophyta</taxon>
        <taxon>Spermatophyta</taxon>
        <taxon>Magnoliopsida</taxon>
        <taxon>eudicotyledons</taxon>
        <taxon>Gunneridae</taxon>
        <taxon>Pentapetalae</taxon>
        <taxon>rosids</taxon>
        <taxon>malvids</taxon>
        <taxon>Malvales</taxon>
        <taxon>Dipterocarpaceae</taxon>
        <taxon>Rubroshorea</taxon>
    </lineage>
</organism>
<dbReference type="EMBL" id="BPVZ01000078">
    <property type="protein sequence ID" value="GKV28066.1"/>
    <property type="molecule type" value="Genomic_DNA"/>
</dbReference>
<name>A0AAV5KU14_9ROSI</name>
<dbReference type="Proteomes" id="UP001054252">
    <property type="component" value="Unassembled WGS sequence"/>
</dbReference>
<gene>
    <name evidence="1" type="ORF">SLEP1_g37163</name>
</gene>